<dbReference type="KEGG" id="marp:QYS47_18040"/>
<sequence length="68" mass="7182">MKRIKRITFIAFFLLSLGSGMTAQALAINCGCRKLKKALKKIDGGELSSESAQAVAKCHGGAVVKVCL</sequence>
<evidence type="ECO:0000256" key="1">
    <source>
        <dbReference type="SAM" id="SignalP"/>
    </source>
</evidence>
<accession>A0AA49J962</accession>
<gene>
    <name evidence="2" type="ORF">QYS47_18040</name>
</gene>
<dbReference type="RefSeq" id="WP_302123140.1">
    <property type="nucleotide sequence ID" value="NZ_CP129968.2"/>
</dbReference>
<feature type="signal peptide" evidence="1">
    <location>
        <begin position="1"/>
        <end position="25"/>
    </location>
</feature>
<name>A0AA49J962_9BACT</name>
<dbReference type="AlphaFoldDB" id="A0AA49J962"/>
<evidence type="ECO:0000313" key="2">
    <source>
        <dbReference type="EMBL" id="WKK79326.1"/>
    </source>
</evidence>
<keyword evidence="1" id="KW-0732">Signal</keyword>
<feature type="chain" id="PRO_5041429679" evidence="1">
    <location>
        <begin position="26"/>
        <end position="68"/>
    </location>
</feature>
<protein>
    <submittedName>
        <fullName evidence="2">Uncharacterized protein</fullName>
    </submittedName>
</protein>
<organism evidence="2">
    <name type="scientific">Marivirga arenosa</name>
    <dbReference type="NCBI Taxonomy" id="3059076"/>
    <lineage>
        <taxon>Bacteria</taxon>
        <taxon>Pseudomonadati</taxon>
        <taxon>Bacteroidota</taxon>
        <taxon>Cytophagia</taxon>
        <taxon>Cytophagales</taxon>
        <taxon>Marivirgaceae</taxon>
        <taxon>Marivirga</taxon>
    </lineage>
</organism>
<dbReference type="Proteomes" id="UP001232019">
    <property type="component" value="Chromosome"/>
</dbReference>
<dbReference type="EMBL" id="CP129968">
    <property type="protein sequence ID" value="WKK79326.1"/>
    <property type="molecule type" value="Genomic_DNA"/>
</dbReference>
<proteinExistence type="predicted"/>
<reference evidence="2" key="1">
    <citation type="submission" date="2023-08" db="EMBL/GenBank/DDBJ databases">
        <title>Comparative genomics and taxonomic characterization of three novel marine species of genus Marivirga.</title>
        <authorList>
            <person name="Muhammad N."/>
            <person name="Kim S.-G."/>
        </authorList>
    </citation>
    <scope>NUCLEOTIDE SEQUENCE</scope>
    <source>
        <strain evidence="2">BKB1-2</strain>
    </source>
</reference>